<dbReference type="EMBL" id="PHRB01000060">
    <property type="protein sequence ID" value="PJO61868.1"/>
    <property type="molecule type" value="Genomic_DNA"/>
</dbReference>
<evidence type="ECO:0000313" key="3">
    <source>
        <dbReference type="EMBL" id="PJO61868.1"/>
    </source>
</evidence>
<gene>
    <name evidence="3" type="ORF">CWD88_34315</name>
</gene>
<dbReference type="Proteomes" id="UP000231878">
    <property type="component" value="Unassembled WGS sequence"/>
</dbReference>
<dbReference type="RefSeq" id="WP_038709540.1">
    <property type="nucleotide sequence ID" value="NZ_AP028079.1"/>
</dbReference>
<keyword evidence="2" id="KW-1133">Transmembrane helix</keyword>
<accession>A0AAX0U083</accession>
<organism evidence="3 4">
    <name type="scientific">Burkholderia pseudomallei</name>
    <name type="common">Pseudomonas pseudomallei</name>
    <dbReference type="NCBI Taxonomy" id="28450"/>
    <lineage>
        <taxon>Bacteria</taxon>
        <taxon>Pseudomonadati</taxon>
        <taxon>Pseudomonadota</taxon>
        <taxon>Betaproteobacteria</taxon>
        <taxon>Burkholderiales</taxon>
        <taxon>Burkholderiaceae</taxon>
        <taxon>Burkholderia</taxon>
        <taxon>pseudomallei group</taxon>
    </lineage>
</organism>
<protein>
    <recommendedName>
        <fullName evidence="5">Twin-arginine translocation pathway signal protein</fullName>
    </recommendedName>
</protein>
<sequence>MNVRHRALPLAILATSTALSLSILAGWQRGGTLPERLIWIAIGTVLVTSAHLLPVLIRDTPIPIRGVGSLLWAACLATACYGHAGFFAFAQQHAGEQRASTVQAGPAPSSARSLTAVMVERAAVTAQLASANARYCAGNCVTLAGRRVTLAAQVDALNAEADEIRRQQAATDRITTQRDRLLVDPVTARLAALLGTTVGRVDLLTGLGFAAVLEGVACLLWTVALRSPLPAVNLAAMEVMPAVRSTVTATADVTPTVVTSVAADVARSVATPVAASHGGETLRSNPSALDHGSLASSDAPCDDRVTALPVAAPIDDHLAQLARDVAAGLVRPTVADIRRHLRCGQRRAAELRRQLAAISSTA</sequence>
<feature type="region of interest" description="Disordered" evidence="1">
    <location>
        <begin position="274"/>
        <end position="296"/>
    </location>
</feature>
<feature type="transmembrane region" description="Helical" evidence="2">
    <location>
        <begin position="69"/>
        <end position="90"/>
    </location>
</feature>
<keyword evidence="2" id="KW-0472">Membrane</keyword>
<dbReference type="AlphaFoldDB" id="A0AAX0U083"/>
<name>A0AAX0U083_BURPE</name>
<reference evidence="3 4" key="1">
    <citation type="submission" date="2017-11" db="EMBL/GenBank/DDBJ databases">
        <title>Molecular characterization of Burkholderia pseudomallei and closely related isolates from Vietnam.</title>
        <authorList>
            <person name="Ustinov D.V."/>
            <person name="Antonov A.S."/>
            <person name="Avdusheva E.F."/>
            <person name="Shpak I.M."/>
            <person name="Zakharova I.B."/>
            <person name="Thi L.A."/>
            <person name="Teteryatnikova N."/>
            <person name="Lopasteyskaya Y.A."/>
            <person name="Kuzyutina J.A."/>
            <person name="Ngo T.N."/>
            <person name="Victorov D.V."/>
        </authorList>
    </citation>
    <scope>NUCLEOTIDE SEQUENCE [LARGE SCALE GENOMIC DNA]</scope>
    <source>
        <strain evidence="3 4">V1512</strain>
    </source>
</reference>
<proteinExistence type="predicted"/>
<evidence type="ECO:0000256" key="1">
    <source>
        <dbReference type="SAM" id="MobiDB-lite"/>
    </source>
</evidence>
<evidence type="ECO:0000313" key="4">
    <source>
        <dbReference type="Proteomes" id="UP000231878"/>
    </source>
</evidence>
<comment type="caution">
    <text evidence="3">The sequence shown here is derived from an EMBL/GenBank/DDBJ whole genome shotgun (WGS) entry which is preliminary data.</text>
</comment>
<feature type="transmembrane region" description="Helical" evidence="2">
    <location>
        <begin position="36"/>
        <end position="57"/>
    </location>
</feature>
<evidence type="ECO:0008006" key="5">
    <source>
        <dbReference type="Google" id="ProtNLM"/>
    </source>
</evidence>
<evidence type="ECO:0000256" key="2">
    <source>
        <dbReference type="SAM" id="Phobius"/>
    </source>
</evidence>
<keyword evidence="2" id="KW-0812">Transmembrane</keyword>